<feature type="transmembrane region" description="Helical" evidence="1">
    <location>
        <begin position="37"/>
        <end position="56"/>
    </location>
</feature>
<feature type="transmembrane region" description="Helical" evidence="1">
    <location>
        <begin position="205"/>
        <end position="227"/>
    </location>
</feature>
<reference evidence="2 3" key="1">
    <citation type="submission" date="2019-12" db="EMBL/GenBank/DDBJ databases">
        <authorList>
            <person name="Dong K."/>
        </authorList>
    </citation>
    <scope>NUCLEOTIDE SEQUENCE [LARGE SCALE GENOMIC DNA]</scope>
    <source>
        <strain evidence="2 3">JCM 31225</strain>
    </source>
</reference>
<keyword evidence="1" id="KW-0812">Transmembrane</keyword>
<proteinExistence type="predicted"/>
<sequence length="330" mass="37106">MEIKGSNYLQDKGNKVRSPFWVLVEKEITAAIHSWKFIILTTLISLIFIASVYVSLESLGKIRDLVGGEKFHLYLRLFTASELSLPPFYIFLSFLSPLLGITLGFDAINSERSGGTLISLLSQPIYRDSVLLSKFLAPIILIAILFLSITFLLIGVVILLTGLPISPAEFIRIFLFIFITVLYVSFWLGFGILSSIIFQQPSTSALFCIGGWLFLIVFYPFFINLFIGTFYKGLMSVNEKEFMEVTHNILTLQRLSPSQLYNDATTTLLTPTIRSLGPLSLEQTYGAIPSELSIENSVIIVFPQITALIAVSISFFAFCYYKFMRQEIKG</sequence>
<name>A0A6N8L503_9SPHI</name>
<dbReference type="RefSeq" id="WP_160370240.1">
    <property type="nucleotide sequence ID" value="NZ_WSQA01000013.1"/>
</dbReference>
<dbReference type="EMBL" id="WSQA01000013">
    <property type="protein sequence ID" value="MVZ63531.1"/>
    <property type="molecule type" value="Genomic_DNA"/>
</dbReference>
<dbReference type="GO" id="GO:0005886">
    <property type="term" value="C:plasma membrane"/>
    <property type="evidence" value="ECO:0007669"/>
    <property type="project" value="UniProtKB-SubCell"/>
</dbReference>
<dbReference type="Proteomes" id="UP000435036">
    <property type="component" value="Unassembled WGS sequence"/>
</dbReference>
<feature type="transmembrane region" description="Helical" evidence="1">
    <location>
        <begin position="298"/>
        <end position="321"/>
    </location>
</feature>
<keyword evidence="3" id="KW-1185">Reference proteome</keyword>
<evidence type="ECO:0000256" key="1">
    <source>
        <dbReference type="SAM" id="Phobius"/>
    </source>
</evidence>
<organism evidence="2 3">
    <name type="scientific">Sphingobacterium humi</name>
    <dbReference type="NCBI Taxonomy" id="1796905"/>
    <lineage>
        <taxon>Bacteria</taxon>
        <taxon>Pseudomonadati</taxon>
        <taxon>Bacteroidota</taxon>
        <taxon>Sphingobacteriia</taxon>
        <taxon>Sphingobacteriales</taxon>
        <taxon>Sphingobacteriaceae</taxon>
        <taxon>Sphingobacterium</taxon>
    </lineage>
</organism>
<feature type="transmembrane region" description="Helical" evidence="1">
    <location>
        <begin position="88"/>
        <end position="108"/>
    </location>
</feature>
<dbReference type="Pfam" id="PF12679">
    <property type="entry name" value="ABC2_membrane_2"/>
    <property type="match status" value="1"/>
</dbReference>
<protein>
    <submittedName>
        <fullName evidence="2">ABC transporter permease subunit</fullName>
    </submittedName>
</protein>
<feature type="transmembrane region" description="Helical" evidence="1">
    <location>
        <begin position="173"/>
        <end position="198"/>
    </location>
</feature>
<accession>A0A6N8L503</accession>
<comment type="caution">
    <text evidence="2">The sequence shown here is derived from an EMBL/GenBank/DDBJ whole genome shotgun (WGS) entry which is preliminary data.</text>
</comment>
<feature type="transmembrane region" description="Helical" evidence="1">
    <location>
        <begin position="135"/>
        <end position="161"/>
    </location>
</feature>
<dbReference type="AlphaFoldDB" id="A0A6N8L503"/>
<dbReference type="PANTHER" id="PTHR43471">
    <property type="entry name" value="ABC TRANSPORTER PERMEASE"/>
    <property type="match status" value="1"/>
</dbReference>
<evidence type="ECO:0000313" key="2">
    <source>
        <dbReference type="EMBL" id="MVZ63531.1"/>
    </source>
</evidence>
<keyword evidence="1" id="KW-0472">Membrane</keyword>
<evidence type="ECO:0000313" key="3">
    <source>
        <dbReference type="Proteomes" id="UP000435036"/>
    </source>
</evidence>
<dbReference type="GO" id="GO:0140359">
    <property type="term" value="F:ABC-type transporter activity"/>
    <property type="evidence" value="ECO:0007669"/>
    <property type="project" value="InterPro"/>
</dbReference>
<dbReference type="PANTHER" id="PTHR43471:SF14">
    <property type="entry name" value="ABC-2 TYPE TRANSPORT SYSTEM PERMEASE PROTEIN"/>
    <property type="match status" value="1"/>
</dbReference>
<keyword evidence="1" id="KW-1133">Transmembrane helix</keyword>
<dbReference type="OrthoDB" id="9795677at2"/>
<gene>
    <name evidence="2" type="ORF">GQF63_15995</name>
</gene>